<keyword evidence="1" id="KW-0812">Transmembrane</keyword>
<keyword evidence="1" id="KW-1133">Transmembrane helix</keyword>
<keyword evidence="1" id="KW-0472">Membrane</keyword>
<feature type="transmembrane region" description="Helical" evidence="1">
    <location>
        <begin position="61"/>
        <end position="87"/>
    </location>
</feature>
<organism evidence="2 3">
    <name type="scientific">Xaviernesmea oryzae</name>
    <dbReference type="NCBI Taxonomy" id="464029"/>
    <lineage>
        <taxon>Bacteria</taxon>
        <taxon>Pseudomonadati</taxon>
        <taxon>Pseudomonadota</taxon>
        <taxon>Alphaproteobacteria</taxon>
        <taxon>Hyphomicrobiales</taxon>
        <taxon>Rhizobiaceae</taxon>
        <taxon>Rhizobium/Agrobacterium group</taxon>
        <taxon>Xaviernesmea</taxon>
    </lineage>
</organism>
<name>A0A1Q9AVV9_9HYPH</name>
<dbReference type="Proteomes" id="UP000186364">
    <property type="component" value="Unassembled WGS sequence"/>
</dbReference>
<evidence type="ECO:0000313" key="2">
    <source>
        <dbReference type="EMBL" id="OLP59577.1"/>
    </source>
</evidence>
<accession>A0A1Q9AVV9</accession>
<gene>
    <name evidence="2" type="ORF">BJF93_20390</name>
</gene>
<protein>
    <submittedName>
        <fullName evidence="2">Uncharacterized protein</fullName>
    </submittedName>
</protein>
<dbReference type="EMBL" id="MKIP01000051">
    <property type="protein sequence ID" value="OLP59577.1"/>
    <property type="molecule type" value="Genomic_DNA"/>
</dbReference>
<comment type="caution">
    <text evidence="2">The sequence shown here is derived from an EMBL/GenBank/DDBJ whole genome shotgun (WGS) entry which is preliminary data.</text>
</comment>
<keyword evidence="3" id="KW-1185">Reference proteome</keyword>
<evidence type="ECO:0000313" key="3">
    <source>
        <dbReference type="Proteomes" id="UP000186364"/>
    </source>
</evidence>
<feature type="transmembrane region" description="Helical" evidence="1">
    <location>
        <begin position="21"/>
        <end position="41"/>
    </location>
</feature>
<evidence type="ECO:0000256" key="1">
    <source>
        <dbReference type="SAM" id="Phobius"/>
    </source>
</evidence>
<reference evidence="2 3" key="1">
    <citation type="submission" date="2016-09" db="EMBL/GenBank/DDBJ databases">
        <title>Rhizobium sp. nov., a novel species isolated from the rice rhizosphere.</title>
        <authorList>
            <person name="Zhao J."/>
            <person name="Zhang X."/>
        </authorList>
    </citation>
    <scope>NUCLEOTIDE SEQUENCE [LARGE SCALE GENOMIC DNA]</scope>
    <source>
        <strain evidence="2 3">1.7048</strain>
    </source>
</reference>
<proteinExistence type="predicted"/>
<sequence>MRGGNRVFIRPAMKTIVRTGTKSIAVAPCAALFCICLRIFVDMSEHGAMVDRNRYRQFYGMGFFLQAYRVSLGKGPAISGALCLILIDRNQ</sequence>
<dbReference type="AlphaFoldDB" id="A0A1Q9AVV9"/>